<gene>
    <name evidence="2" type="ORF">HOLleu_21410</name>
</gene>
<organism evidence="2 3">
    <name type="scientific">Holothuria leucospilota</name>
    <name type="common">Black long sea cucumber</name>
    <name type="synonym">Mertensiothuria leucospilota</name>
    <dbReference type="NCBI Taxonomy" id="206669"/>
    <lineage>
        <taxon>Eukaryota</taxon>
        <taxon>Metazoa</taxon>
        <taxon>Echinodermata</taxon>
        <taxon>Eleutherozoa</taxon>
        <taxon>Echinozoa</taxon>
        <taxon>Holothuroidea</taxon>
        <taxon>Aspidochirotacea</taxon>
        <taxon>Aspidochirotida</taxon>
        <taxon>Holothuriidae</taxon>
        <taxon>Holothuria</taxon>
    </lineage>
</organism>
<proteinExistence type="predicted"/>
<accession>A0A9Q1H6S7</accession>
<evidence type="ECO:0000313" key="2">
    <source>
        <dbReference type="EMBL" id="KAJ8034530.1"/>
    </source>
</evidence>
<dbReference type="InterPro" id="IPR027417">
    <property type="entry name" value="P-loop_NTPase"/>
</dbReference>
<dbReference type="EMBL" id="JAIZAY010000010">
    <property type="protein sequence ID" value="KAJ8034530.1"/>
    <property type="molecule type" value="Genomic_DNA"/>
</dbReference>
<name>A0A9Q1H6S7_HOLLE</name>
<comment type="caution">
    <text evidence="2">The sequence shown here is derived from an EMBL/GenBank/DDBJ whole genome shotgun (WGS) entry which is preliminary data.</text>
</comment>
<evidence type="ECO:0000313" key="3">
    <source>
        <dbReference type="Proteomes" id="UP001152320"/>
    </source>
</evidence>
<keyword evidence="3" id="KW-1185">Reference proteome</keyword>
<reference evidence="2" key="1">
    <citation type="submission" date="2021-10" db="EMBL/GenBank/DDBJ databases">
        <title>Tropical sea cucumber genome reveals ecological adaptation and Cuvierian tubules defense mechanism.</title>
        <authorList>
            <person name="Chen T."/>
        </authorList>
    </citation>
    <scope>NUCLEOTIDE SEQUENCE</scope>
    <source>
        <strain evidence="2">Nanhai2018</strain>
        <tissue evidence="2">Muscle</tissue>
    </source>
</reference>
<dbReference type="Proteomes" id="UP001152320">
    <property type="component" value="Chromosome 10"/>
</dbReference>
<dbReference type="AlphaFoldDB" id="A0A9Q1H6S7"/>
<protein>
    <submittedName>
        <fullName evidence="2">Uncharacterized protein</fullName>
    </submittedName>
</protein>
<dbReference type="PANTHER" id="PTHR46312">
    <property type="entry name" value="NACHT DOMAIN-CONTAINING PROTEIN"/>
    <property type="match status" value="1"/>
</dbReference>
<evidence type="ECO:0000256" key="1">
    <source>
        <dbReference type="SAM" id="MobiDB-lite"/>
    </source>
</evidence>
<dbReference type="OrthoDB" id="427518at2759"/>
<feature type="region of interest" description="Disordered" evidence="1">
    <location>
        <begin position="462"/>
        <end position="484"/>
    </location>
</feature>
<dbReference type="Gene3D" id="3.40.50.300">
    <property type="entry name" value="P-loop containing nucleotide triphosphate hydrolases"/>
    <property type="match status" value="1"/>
</dbReference>
<dbReference type="PANTHER" id="PTHR46312:SF2">
    <property type="entry name" value="NUCLEOTIDE-BINDING OLIGOMERIZATION DOMAIN-CONTAINING PROTEIN 2-LIKE"/>
    <property type="match status" value="1"/>
</dbReference>
<sequence length="484" mass="54200">MHVYVFQIQVQATQYGRFLATLSAHLTASSSADLCRYFDISDEKKSSITSSPDPGLSLLLVLDEIGTINPSEVEALKQPFSQLKLVQAEAKIHEYQSLIEEGTQFQQQGKKELFIKCLQKRIKSWYETTTPVPWKKSCRWKSTDLFVGSGLVLTDSKTKRSLTNIDEESVKRFYFSAYESVSVNNIESFLTNEDLQSCLILDGFEEYNSAERTPAGEPSEVAKVMEKSKFSNCKVILTSRSDFAKDLPTCPMLRIGRFGEKEQHTYIEKVFVDNTEKQQEIKRVIANNPFILDLCSVPLLFVLAVHNIDSIASLEEGQLDRVAPFMENMVKELCTVPDSQSEGSVSESKGESDESLLEKFAYDGLCEGQQILSWQRDVMEVSIINLKQFLDSGILVVEEGIVKKGDVRIIQNKTTQDAFSQDKEKTKKTKIDPTGIDQMNQSAQAGTGAMAFFRQGHSVGDGSNENVTSVGKMPVSQCNGRTHF</sequence>